<dbReference type="PATRIC" id="fig|1068978.7.peg.4262"/>
<feature type="transmembrane region" description="Helical" evidence="6">
    <location>
        <begin position="69"/>
        <end position="92"/>
    </location>
</feature>
<keyword evidence="5 6" id="KW-0472">Membrane</keyword>
<keyword evidence="4 6" id="KW-1133">Transmembrane helix</keyword>
<dbReference type="PANTHER" id="PTHR30086:SF20">
    <property type="entry name" value="ARGININE EXPORTER PROTEIN ARGO-RELATED"/>
    <property type="match status" value="1"/>
</dbReference>
<comment type="subcellular location">
    <subcellularLocation>
        <location evidence="1">Cell membrane</location>
        <topology evidence="1">Multi-pass membrane protein</topology>
    </subcellularLocation>
</comment>
<evidence type="ECO:0000256" key="2">
    <source>
        <dbReference type="ARBA" id="ARBA00022475"/>
    </source>
</evidence>
<accession>A0A076MTJ7</accession>
<keyword evidence="2" id="KW-1003">Cell membrane</keyword>
<name>A0A076MTJ7_AMYME</name>
<keyword evidence="8" id="KW-1185">Reference proteome</keyword>
<feature type="transmembrane region" description="Helical" evidence="6">
    <location>
        <begin position="151"/>
        <end position="172"/>
    </location>
</feature>
<dbReference type="KEGG" id="amq:AMETH_3977"/>
<dbReference type="GO" id="GO:0015171">
    <property type="term" value="F:amino acid transmembrane transporter activity"/>
    <property type="evidence" value="ECO:0007669"/>
    <property type="project" value="TreeGrafter"/>
</dbReference>
<organism evidence="7 8">
    <name type="scientific">Amycolatopsis methanolica 239</name>
    <dbReference type="NCBI Taxonomy" id="1068978"/>
    <lineage>
        <taxon>Bacteria</taxon>
        <taxon>Bacillati</taxon>
        <taxon>Actinomycetota</taxon>
        <taxon>Actinomycetes</taxon>
        <taxon>Pseudonocardiales</taxon>
        <taxon>Pseudonocardiaceae</taxon>
        <taxon>Amycolatopsis</taxon>
        <taxon>Amycolatopsis methanolica group</taxon>
    </lineage>
</organism>
<gene>
    <name evidence="7" type="ORF">AMETH_3977</name>
</gene>
<protein>
    <submittedName>
        <fullName evidence="7">Lysine exporter protein LysE/YggA</fullName>
    </submittedName>
</protein>
<evidence type="ECO:0000256" key="1">
    <source>
        <dbReference type="ARBA" id="ARBA00004651"/>
    </source>
</evidence>
<dbReference type="AlphaFoldDB" id="A0A076MTJ7"/>
<dbReference type="GO" id="GO:0005886">
    <property type="term" value="C:plasma membrane"/>
    <property type="evidence" value="ECO:0007669"/>
    <property type="project" value="UniProtKB-SubCell"/>
</dbReference>
<keyword evidence="3 6" id="KW-0812">Transmembrane</keyword>
<dbReference type="STRING" id="1068978.AMETH_3977"/>
<proteinExistence type="predicted"/>
<dbReference type="HOGENOM" id="CLU_087840_0_0_11"/>
<evidence type="ECO:0000313" key="8">
    <source>
        <dbReference type="Proteomes" id="UP000062973"/>
    </source>
</evidence>
<dbReference type="Pfam" id="PF01810">
    <property type="entry name" value="LysE"/>
    <property type="match status" value="1"/>
</dbReference>
<evidence type="ECO:0000256" key="6">
    <source>
        <dbReference type="SAM" id="Phobius"/>
    </source>
</evidence>
<dbReference type="Proteomes" id="UP000062973">
    <property type="component" value="Chromosome"/>
</dbReference>
<dbReference type="PANTHER" id="PTHR30086">
    <property type="entry name" value="ARGININE EXPORTER PROTEIN ARGO"/>
    <property type="match status" value="1"/>
</dbReference>
<dbReference type="InterPro" id="IPR001123">
    <property type="entry name" value="LeuE-type"/>
</dbReference>
<feature type="transmembrane region" description="Helical" evidence="6">
    <location>
        <begin position="40"/>
        <end position="63"/>
    </location>
</feature>
<dbReference type="EMBL" id="CP009110">
    <property type="protein sequence ID" value="AIJ24069.1"/>
    <property type="molecule type" value="Genomic_DNA"/>
</dbReference>
<reference evidence="7 8" key="1">
    <citation type="submission" date="2014-07" db="EMBL/GenBank/DDBJ databases">
        <title>Whole Genome Sequence of the Amycolatopsis methanolica 239.</title>
        <authorList>
            <person name="Tang B."/>
        </authorList>
    </citation>
    <scope>NUCLEOTIDE SEQUENCE [LARGE SCALE GENOMIC DNA]</scope>
    <source>
        <strain evidence="7 8">239</strain>
    </source>
</reference>
<evidence type="ECO:0000256" key="5">
    <source>
        <dbReference type="ARBA" id="ARBA00023136"/>
    </source>
</evidence>
<feature type="transmembrane region" description="Helical" evidence="6">
    <location>
        <begin position="104"/>
        <end position="127"/>
    </location>
</feature>
<evidence type="ECO:0000256" key="4">
    <source>
        <dbReference type="ARBA" id="ARBA00022989"/>
    </source>
</evidence>
<feature type="transmembrane region" description="Helical" evidence="6">
    <location>
        <begin position="6"/>
        <end position="28"/>
    </location>
</feature>
<evidence type="ECO:0000256" key="3">
    <source>
        <dbReference type="ARBA" id="ARBA00022692"/>
    </source>
</evidence>
<evidence type="ECO:0000313" key="7">
    <source>
        <dbReference type="EMBL" id="AIJ24069.1"/>
    </source>
</evidence>
<dbReference type="eggNOG" id="COG1279">
    <property type="taxonomic scope" value="Bacteria"/>
</dbReference>
<sequence>MGFVNVLSAGLAGFGTGLSLIVAIGAQNAFVLRQGVRRHAVAAVVALCAASDAVLISLGVAGLGAVVTAWPAALTLVGLAGGGFLICYGVLAGRRALRPAAIGLTTRGAAAGSLGSAVLTCLAMTWLNPHVYLDTVLLVGSVAADRGDLRWIFGLGAMAASLAWFACLGYGARLLSPVLSRPGAWRALDVLVAVTMLRDGHDAAGPRAVTPQRARS</sequence>